<dbReference type="Proteomes" id="UP001596524">
    <property type="component" value="Unassembled WGS sequence"/>
</dbReference>
<dbReference type="SUPFAM" id="SSF50998">
    <property type="entry name" value="Quinoprotein alcohol dehydrogenase-like"/>
    <property type="match status" value="1"/>
</dbReference>
<protein>
    <recommendedName>
        <fullName evidence="4">PQQ-binding-like beta-propeller repeat protein</fullName>
    </recommendedName>
</protein>
<name>A0ABW2MZ26_9ACTN</name>
<keyword evidence="1" id="KW-1133">Transmembrane helix</keyword>
<proteinExistence type="predicted"/>
<sequence>MVWLVGALLLLWIAWGPAVLVAAAAALCVPRIRWWVQDRIHVSRRVAGWMAGALTALVALVLVVPDGWLPIPPAPGVWAGPSYVGRPASPHPVALAEVTQHPHLAPGSPSARTGPLGLQPEVETAWLGSQRCGHLELISDDRLVALCTDRSGPSLRLVDADTMRPTTTRDLPDRVDGSSCTGEAFYLDETGRVVVATTDRQVLAVRTATATGAAGFATDTTWDLKPYIPHGDCLVALAPDWSGRIWWASQQGLVGTIPSDPHPAPDSGGVQVVDLGEDVRRGFATDEAGGVYVVTDASLHRLVAGPDGSPQATWRTAYDGTSGSAPVLLDRGAVAITDSVDGRTGVLFVSRDGGQVICRQPVFEEGESSTDSSLASLGSGVVVTNNHDYSSPRSTLLGFTSSPGIARVDLVDGACVERWTSEAVSPSSGVTASWPLGLVYAWTKRPSLLGVSAWYLTAIDVESGRSMWSVRTGTGLHAGSDHSEIALGPDGSAWIGTMAGLVRVRDRR</sequence>
<keyword evidence="1" id="KW-0812">Transmembrane</keyword>
<evidence type="ECO:0000313" key="2">
    <source>
        <dbReference type="EMBL" id="MFC7359988.1"/>
    </source>
</evidence>
<dbReference type="RefSeq" id="WP_255890759.1">
    <property type="nucleotide sequence ID" value="NZ_JAFMZM010000003.1"/>
</dbReference>
<comment type="caution">
    <text evidence="2">The sequence shown here is derived from an EMBL/GenBank/DDBJ whole genome shotgun (WGS) entry which is preliminary data.</text>
</comment>
<keyword evidence="3" id="KW-1185">Reference proteome</keyword>
<feature type="transmembrane region" description="Helical" evidence="1">
    <location>
        <begin position="46"/>
        <end position="64"/>
    </location>
</feature>
<evidence type="ECO:0000256" key="1">
    <source>
        <dbReference type="SAM" id="Phobius"/>
    </source>
</evidence>
<dbReference type="InterPro" id="IPR011047">
    <property type="entry name" value="Quinoprotein_ADH-like_sf"/>
</dbReference>
<evidence type="ECO:0000313" key="3">
    <source>
        <dbReference type="Proteomes" id="UP001596524"/>
    </source>
</evidence>
<organism evidence="2 3">
    <name type="scientific">Nocardioides astragali</name>
    <dbReference type="NCBI Taxonomy" id="1776736"/>
    <lineage>
        <taxon>Bacteria</taxon>
        <taxon>Bacillati</taxon>
        <taxon>Actinomycetota</taxon>
        <taxon>Actinomycetes</taxon>
        <taxon>Propionibacteriales</taxon>
        <taxon>Nocardioidaceae</taxon>
        <taxon>Nocardioides</taxon>
    </lineage>
</organism>
<gene>
    <name evidence="2" type="ORF">ACFQO6_06870</name>
</gene>
<dbReference type="EMBL" id="JBHTCH010000005">
    <property type="protein sequence ID" value="MFC7359988.1"/>
    <property type="molecule type" value="Genomic_DNA"/>
</dbReference>
<evidence type="ECO:0008006" key="4">
    <source>
        <dbReference type="Google" id="ProtNLM"/>
    </source>
</evidence>
<keyword evidence="1" id="KW-0472">Membrane</keyword>
<accession>A0ABW2MZ26</accession>
<reference evidence="3" key="1">
    <citation type="journal article" date="2019" name="Int. J. Syst. Evol. Microbiol.">
        <title>The Global Catalogue of Microorganisms (GCM) 10K type strain sequencing project: providing services to taxonomists for standard genome sequencing and annotation.</title>
        <authorList>
            <consortium name="The Broad Institute Genomics Platform"/>
            <consortium name="The Broad Institute Genome Sequencing Center for Infectious Disease"/>
            <person name="Wu L."/>
            <person name="Ma J."/>
        </authorList>
    </citation>
    <scope>NUCLEOTIDE SEQUENCE [LARGE SCALE GENOMIC DNA]</scope>
    <source>
        <strain evidence="3">FCH27</strain>
    </source>
</reference>